<dbReference type="GO" id="GO:0007165">
    <property type="term" value="P:signal transduction"/>
    <property type="evidence" value="ECO:0007669"/>
    <property type="project" value="UniProtKB-KW"/>
</dbReference>
<dbReference type="Pfam" id="PF00015">
    <property type="entry name" value="MCPsignal"/>
    <property type="match status" value="1"/>
</dbReference>
<dbReference type="InterPro" id="IPR004089">
    <property type="entry name" value="MCPsignal_dom"/>
</dbReference>
<evidence type="ECO:0000256" key="6">
    <source>
        <dbReference type="SAM" id="MobiDB-lite"/>
    </source>
</evidence>
<keyword evidence="2" id="KW-1003">Cell membrane</keyword>
<dbReference type="InterPro" id="IPR004090">
    <property type="entry name" value="Chemotax_Me-accpt_rcpt"/>
</dbReference>
<dbReference type="SMART" id="SM00283">
    <property type="entry name" value="MA"/>
    <property type="match status" value="1"/>
</dbReference>
<evidence type="ECO:0000256" key="4">
    <source>
        <dbReference type="ARBA" id="ARBA00029447"/>
    </source>
</evidence>
<reference evidence="11 13" key="2">
    <citation type="submission" date="2018-10" db="EMBL/GenBank/DDBJ databases">
        <title>Bradyrhizobium sp. nov., effective nodules isolated from peanut in China.</title>
        <authorList>
            <person name="Li Y."/>
        </authorList>
    </citation>
    <scope>NUCLEOTIDE SEQUENCE [LARGE SCALE GENOMIC DNA]</scope>
    <source>
        <strain evidence="11 13">CCBAU 53426</strain>
    </source>
</reference>
<dbReference type="PANTHER" id="PTHR32089">
    <property type="entry name" value="METHYL-ACCEPTING CHEMOTAXIS PROTEIN MCPB"/>
    <property type="match status" value="1"/>
</dbReference>
<evidence type="ECO:0000313" key="10">
    <source>
        <dbReference type="EMBL" id="QAU48158.1"/>
    </source>
</evidence>
<dbReference type="GO" id="GO:0006935">
    <property type="term" value="P:chemotaxis"/>
    <property type="evidence" value="ECO:0007669"/>
    <property type="project" value="InterPro"/>
</dbReference>
<keyword evidence="3 5" id="KW-0807">Transducer</keyword>
<evidence type="ECO:0000313" key="11">
    <source>
        <dbReference type="EMBL" id="RXH10755.1"/>
    </source>
</evidence>
<dbReference type="InterPro" id="IPR000727">
    <property type="entry name" value="T_SNARE_dom"/>
</dbReference>
<feature type="domain" description="Methyl-accepting transducer" evidence="7">
    <location>
        <begin position="167"/>
        <end position="403"/>
    </location>
</feature>
<gene>
    <name evidence="11" type="ORF">EAS56_22145</name>
    <name evidence="10" type="ORF">XH91_24295</name>
</gene>
<dbReference type="PROSITE" id="PS50111">
    <property type="entry name" value="CHEMOTAXIS_TRANSDUC_2"/>
    <property type="match status" value="1"/>
</dbReference>
<keyword evidence="2" id="KW-0997">Cell inner membrane</keyword>
<dbReference type="Gene3D" id="6.10.340.10">
    <property type="match status" value="1"/>
</dbReference>
<reference evidence="10 12" key="1">
    <citation type="submission" date="2018-06" db="EMBL/GenBank/DDBJ databases">
        <title>Comparative genomics of rhizobia nodulating Arachis hypogaea in China.</title>
        <authorList>
            <person name="Li Y."/>
        </authorList>
    </citation>
    <scope>NUCLEOTIDE SEQUENCE [LARGE SCALE GENOMIC DNA]</scope>
    <source>
        <strain evidence="10 12">CCBAU 51670</strain>
    </source>
</reference>
<protein>
    <submittedName>
        <fullName evidence="10">Methyl-accepting chemotaxis protein</fullName>
    </submittedName>
</protein>
<evidence type="ECO:0000256" key="1">
    <source>
        <dbReference type="ARBA" id="ARBA00004429"/>
    </source>
</evidence>
<keyword evidence="2" id="KW-0472">Membrane</keyword>
<dbReference type="EMBL" id="CP030053">
    <property type="protein sequence ID" value="QAU48158.1"/>
    <property type="molecule type" value="Genomic_DNA"/>
</dbReference>
<comment type="subcellular location">
    <subcellularLocation>
        <location evidence="1">Cell inner membrane</location>
        <topology evidence="1">Multi-pass membrane protein</topology>
    </subcellularLocation>
</comment>
<dbReference type="Proteomes" id="UP000288972">
    <property type="component" value="Chromosome"/>
</dbReference>
<dbReference type="Gene3D" id="1.10.287.950">
    <property type="entry name" value="Methyl-accepting chemotaxis protein"/>
    <property type="match status" value="1"/>
</dbReference>
<evidence type="ECO:0000313" key="13">
    <source>
        <dbReference type="Proteomes" id="UP000290401"/>
    </source>
</evidence>
<name>A0AAE6C9U8_9BRAD</name>
<evidence type="ECO:0000256" key="2">
    <source>
        <dbReference type="ARBA" id="ARBA00022519"/>
    </source>
</evidence>
<dbReference type="GO" id="GO:0004888">
    <property type="term" value="F:transmembrane signaling receptor activity"/>
    <property type="evidence" value="ECO:0007669"/>
    <property type="project" value="InterPro"/>
</dbReference>
<feature type="domain" description="T-SNARE coiled-coil homology" evidence="8">
    <location>
        <begin position="333"/>
        <end position="395"/>
    </location>
</feature>
<comment type="similarity">
    <text evidence="4">Belongs to the methyl-accepting chemotaxis (MCP) protein family.</text>
</comment>
<dbReference type="AlphaFoldDB" id="A0AAE6C9U8"/>
<dbReference type="PROSITE" id="PS50192">
    <property type="entry name" value="T_SNARE"/>
    <property type="match status" value="1"/>
</dbReference>
<feature type="compositionally biased region" description="Polar residues" evidence="6">
    <location>
        <begin position="201"/>
        <end position="210"/>
    </location>
</feature>
<feature type="region of interest" description="Disordered" evidence="6">
    <location>
        <begin position="191"/>
        <end position="210"/>
    </location>
</feature>
<evidence type="ECO:0000259" key="8">
    <source>
        <dbReference type="PROSITE" id="PS50192"/>
    </source>
</evidence>
<evidence type="ECO:0000259" key="9">
    <source>
        <dbReference type="PROSITE" id="PS50885"/>
    </source>
</evidence>
<sequence length="438" mass="45228">MSVTMNLCSLSKAQGATALACILAVVAFALALLDVSGLPTAALFGAIIASLGYALWCQRRTAVVLDEVTDVCRKASRGDLEARILSDRQAGRIGSIQKSVNDMLDITDAFVREASASMDYASRGKYFRKILARGLPGSFRRSASVINSGTDGLGRRVVEIGDLARQFGTHLDGVAGTLMGAATDLESDADQMATAAEKTSRQTSGVLSASDQASRNVATVASAAEQLASSIAEIGRQVTGSTASTGRAVTEANRAGSEIRTLADAALRIGDVVKLISEIASQTNLLALNATIEAARAGEAGRGFAVVASEVKSLANQTAKATEEISAKVGEMQQSTTNSVAAVEAIAQTIAEIDGITASIATSIEQQGLATREIARNVQEASAGTAQMSSNVTGISEAAADTGRVAARVNSASDRVHSEVGTLRREVTQFLQRLTSAA</sequence>
<evidence type="ECO:0000256" key="3">
    <source>
        <dbReference type="ARBA" id="ARBA00023224"/>
    </source>
</evidence>
<dbReference type="PANTHER" id="PTHR32089:SF112">
    <property type="entry name" value="LYSOZYME-LIKE PROTEIN-RELATED"/>
    <property type="match status" value="1"/>
</dbReference>
<organism evidence="10 12">
    <name type="scientific">Bradyrhizobium guangzhouense</name>
    <dbReference type="NCBI Taxonomy" id="1325095"/>
    <lineage>
        <taxon>Bacteria</taxon>
        <taxon>Pseudomonadati</taxon>
        <taxon>Pseudomonadota</taxon>
        <taxon>Alphaproteobacteria</taxon>
        <taxon>Hyphomicrobiales</taxon>
        <taxon>Nitrobacteraceae</taxon>
        <taxon>Bradyrhizobium</taxon>
    </lineage>
</organism>
<dbReference type="PRINTS" id="PR00260">
    <property type="entry name" value="CHEMTRNSDUCR"/>
</dbReference>
<evidence type="ECO:0000259" key="7">
    <source>
        <dbReference type="PROSITE" id="PS50111"/>
    </source>
</evidence>
<dbReference type="Proteomes" id="UP000290401">
    <property type="component" value="Unassembled WGS sequence"/>
</dbReference>
<accession>A0AAE6C9U8</accession>
<dbReference type="InterPro" id="IPR003660">
    <property type="entry name" value="HAMP_dom"/>
</dbReference>
<evidence type="ECO:0000313" key="12">
    <source>
        <dbReference type="Proteomes" id="UP000288972"/>
    </source>
</evidence>
<dbReference type="PROSITE" id="PS50885">
    <property type="entry name" value="HAMP"/>
    <property type="match status" value="1"/>
</dbReference>
<dbReference type="GO" id="GO:0005886">
    <property type="term" value="C:plasma membrane"/>
    <property type="evidence" value="ECO:0007669"/>
    <property type="project" value="UniProtKB-SubCell"/>
</dbReference>
<dbReference type="KEGG" id="bgz:XH91_24295"/>
<dbReference type="SUPFAM" id="SSF58104">
    <property type="entry name" value="Methyl-accepting chemotaxis protein (MCP) signaling domain"/>
    <property type="match status" value="1"/>
</dbReference>
<keyword evidence="13" id="KW-1185">Reference proteome</keyword>
<proteinExistence type="inferred from homology"/>
<evidence type="ECO:0000256" key="5">
    <source>
        <dbReference type="PROSITE-ProRule" id="PRU00284"/>
    </source>
</evidence>
<dbReference type="EMBL" id="RDQZ01000019">
    <property type="protein sequence ID" value="RXH10755.1"/>
    <property type="molecule type" value="Genomic_DNA"/>
</dbReference>
<feature type="domain" description="HAMP" evidence="9">
    <location>
        <begin position="59"/>
        <end position="112"/>
    </location>
</feature>